<dbReference type="AlphaFoldDB" id="A0A5N6LEY3"/>
<accession>A0A5N6LEY3</accession>
<keyword evidence="2" id="KW-1185">Reference proteome</keyword>
<gene>
    <name evidence="1" type="ORF">E3N88_43690</name>
</gene>
<comment type="caution">
    <text evidence="1">The sequence shown here is derived from an EMBL/GenBank/DDBJ whole genome shotgun (WGS) entry which is preliminary data.</text>
</comment>
<evidence type="ECO:0000313" key="2">
    <source>
        <dbReference type="Proteomes" id="UP000326396"/>
    </source>
</evidence>
<evidence type="ECO:0000313" key="1">
    <source>
        <dbReference type="EMBL" id="KAD0806418.1"/>
    </source>
</evidence>
<dbReference type="EMBL" id="SZYD01001372">
    <property type="protein sequence ID" value="KAD0806418.1"/>
    <property type="molecule type" value="Genomic_DNA"/>
</dbReference>
<protein>
    <submittedName>
        <fullName evidence="1">Uncharacterized protein</fullName>
    </submittedName>
</protein>
<organism evidence="1 2">
    <name type="scientific">Mikania micrantha</name>
    <name type="common">bitter vine</name>
    <dbReference type="NCBI Taxonomy" id="192012"/>
    <lineage>
        <taxon>Eukaryota</taxon>
        <taxon>Viridiplantae</taxon>
        <taxon>Streptophyta</taxon>
        <taxon>Embryophyta</taxon>
        <taxon>Tracheophyta</taxon>
        <taxon>Spermatophyta</taxon>
        <taxon>Magnoliopsida</taxon>
        <taxon>eudicotyledons</taxon>
        <taxon>Gunneridae</taxon>
        <taxon>Pentapetalae</taxon>
        <taxon>asterids</taxon>
        <taxon>campanulids</taxon>
        <taxon>Asterales</taxon>
        <taxon>Asteraceae</taxon>
        <taxon>Asteroideae</taxon>
        <taxon>Heliantheae alliance</taxon>
        <taxon>Eupatorieae</taxon>
        <taxon>Mikania</taxon>
    </lineage>
</organism>
<sequence length="120" mass="13424">MNRHNCTTVFTVVLTDEWLGFIDLDQANDIISLQEAVEGGDDCSKVFRFSGRVVYVLVEDGEPLAEEGGGRLQEAGEAAGGDGGEKMLKSWEIRYGVEDWSHGLRIIRLYQAHICLYKEE</sequence>
<reference evidence="1 2" key="1">
    <citation type="submission" date="2019-05" db="EMBL/GenBank/DDBJ databases">
        <title>Mikania micrantha, genome provides insights into the molecular mechanism of rapid growth.</title>
        <authorList>
            <person name="Liu B."/>
        </authorList>
    </citation>
    <scope>NUCLEOTIDE SEQUENCE [LARGE SCALE GENOMIC DNA]</scope>
    <source>
        <strain evidence="1">NLD-2019</strain>
        <tissue evidence="1">Leaf</tissue>
    </source>
</reference>
<dbReference type="Proteomes" id="UP000326396">
    <property type="component" value="Unassembled WGS sequence"/>
</dbReference>
<name>A0A5N6LEY3_9ASTR</name>
<proteinExistence type="predicted"/>